<evidence type="ECO:0000259" key="1">
    <source>
        <dbReference type="SMART" id="SM00829"/>
    </source>
</evidence>
<dbReference type="SUPFAM" id="SSF50129">
    <property type="entry name" value="GroES-like"/>
    <property type="match status" value="1"/>
</dbReference>
<keyword evidence="3" id="KW-1185">Reference proteome</keyword>
<reference evidence="2" key="1">
    <citation type="submission" date="2022-11" db="EMBL/GenBank/DDBJ databases">
        <authorList>
            <person name="Petersen C."/>
        </authorList>
    </citation>
    <scope>NUCLEOTIDE SEQUENCE</scope>
    <source>
        <strain evidence="2">IBT 26290</strain>
    </source>
</reference>
<dbReference type="CDD" id="cd08276">
    <property type="entry name" value="MDR7"/>
    <property type="match status" value="1"/>
</dbReference>
<dbReference type="Gene3D" id="3.90.180.10">
    <property type="entry name" value="Medium-chain alcohol dehydrogenases, catalytic domain"/>
    <property type="match status" value="2"/>
</dbReference>
<evidence type="ECO:0000313" key="2">
    <source>
        <dbReference type="EMBL" id="KAJ5156921.1"/>
    </source>
</evidence>
<organism evidence="2 3">
    <name type="scientific">Penicillium canariense</name>
    <dbReference type="NCBI Taxonomy" id="189055"/>
    <lineage>
        <taxon>Eukaryota</taxon>
        <taxon>Fungi</taxon>
        <taxon>Dikarya</taxon>
        <taxon>Ascomycota</taxon>
        <taxon>Pezizomycotina</taxon>
        <taxon>Eurotiomycetes</taxon>
        <taxon>Eurotiomycetidae</taxon>
        <taxon>Eurotiales</taxon>
        <taxon>Aspergillaceae</taxon>
        <taxon>Penicillium</taxon>
    </lineage>
</organism>
<dbReference type="InterPro" id="IPR020843">
    <property type="entry name" value="ER"/>
</dbReference>
<dbReference type="GeneID" id="81429321"/>
<dbReference type="InterPro" id="IPR052711">
    <property type="entry name" value="Zinc_ADH-like"/>
</dbReference>
<dbReference type="SMART" id="SM00829">
    <property type="entry name" value="PKS_ER"/>
    <property type="match status" value="1"/>
</dbReference>
<dbReference type="InterPro" id="IPR013154">
    <property type="entry name" value="ADH-like_N"/>
</dbReference>
<evidence type="ECO:0000313" key="3">
    <source>
        <dbReference type="Proteomes" id="UP001149163"/>
    </source>
</evidence>
<dbReference type="AlphaFoldDB" id="A0A9W9HVT9"/>
<reference evidence="2" key="2">
    <citation type="journal article" date="2023" name="IMA Fungus">
        <title>Comparative genomic study of the Penicillium genus elucidates a diverse pangenome and 15 lateral gene transfer events.</title>
        <authorList>
            <person name="Petersen C."/>
            <person name="Sorensen T."/>
            <person name="Nielsen M.R."/>
            <person name="Sondergaard T.E."/>
            <person name="Sorensen J.L."/>
            <person name="Fitzpatrick D.A."/>
            <person name="Frisvad J.C."/>
            <person name="Nielsen K.L."/>
        </authorList>
    </citation>
    <scope>NUCLEOTIDE SEQUENCE</scope>
    <source>
        <strain evidence="2">IBT 26290</strain>
    </source>
</reference>
<feature type="domain" description="Enoyl reductase (ER)" evidence="1">
    <location>
        <begin position="12"/>
        <end position="356"/>
    </location>
</feature>
<dbReference type="Pfam" id="PF13602">
    <property type="entry name" value="ADH_zinc_N_2"/>
    <property type="match status" value="1"/>
</dbReference>
<dbReference type="SUPFAM" id="SSF51735">
    <property type="entry name" value="NAD(P)-binding Rossmann-fold domains"/>
    <property type="match status" value="1"/>
</dbReference>
<accession>A0A9W9HVT9</accession>
<dbReference type="EMBL" id="JAPQKN010000006">
    <property type="protein sequence ID" value="KAJ5156921.1"/>
    <property type="molecule type" value="Genomic_DNA"/>
</dbReference>
<dbReference type="RefSeq" id="XP_056539910.1">
    <property type="nucleotide sequence ID" value="XM_056690145.1"/>
</dbReference>
<dbReference type="InterPro" id="IPR036291">
    <property type="entry name" value="NAD(P)-bd_dom_sf"/>
</dbReference>
<comment type="caution">
    <text evidence="2">The sequence shown here is derived from an EMBL/GenBank/DDBJ whole genome shotgun (WGS) entry which is preliminary data.</text>
</comment>
<dbReference type="Pfam" id="PF08240">
    <property type="entry name" value="ADH_N"/>
    <property type="match status" value="1"/>
</dbReference>
<name>A0A9W9HVT9_9EURO</name>
<protein>
    <recommendedName>
        <fullName evidence="1">Enoyl reductase (ER) domain-containing protein</fullName>
    </recommendedName>
</protein>
<gene>
    <name evidence="2" type="ORF">N7482_008021</name>
</gene>
<dbReference type="Gene3D" id="3.40.50.720">
    <property type="entry name" value="NAD(P)-binding Rossmann-like Domain"/>
    <property type="match status" value="2"/>
</dbReference>
<dbReference type="InterPro" id="IPR011032">
    <property type="entry name" value="GroES-like_sf"/>
</dbReference>
<dbReference type="Proteomes" id="UP001149163">
    <property type="component" value="Unassembled WGS sequence"/>
</dbReference>
<dbReference type="PANTHER" id="PTHR45033:SF1">
    <property type="entry name" value="OXIDOREDUCTASE (EUROFUNG)"/>
    <property type="match status" value="1"/>
</dbReference>
<sequence length="360" mass="39116">MSIQQWVTPLEGLDSLRQTEAPMPAPGPGEVLVEIHTVSLNYRDVEVTKGEYKHHKTAEQNATIVPCSDMCGVVVQVGSGVTRWTAGDRVLSTFLPEHQTGQVTEKELAGSIGLPLDGVLATHRVFPAHGLVQVPSYMSDEEACTLPIAAVTAWMSINGMRPIGQHGGKDEYILLQGTGGVAIAGLQIAKAAGARDAKGRLRSVALIGYAAIITSSSDAKLDQAKQLGADCTINYRTTPNWESEVMQWTQNHGADIILETGSFDCIAFGGLIDCIGYVSGKVDAEDDRLNVNLLALRRTVTLKGIINGPKDRFEEMIRFYEAHQIRPVVHRVFPFAEAKEAFKFLESGRHFGKVVIKIQP</sequence>
<dbReference type="OrthoDB" id="3509362at2759"/>
<proteinExistence type="predicted"/>
<dbReference type="PANTHER" id="PTHR45033">
    <property type="match status" value="1"/>
</dbReference>
<dbReference type="GO" id="GO:0016491">
    <property type="term" value="F:oxidoreductase activity"/>
    <property type="evidence" value="ECO:0007669"/>
    <property type="project" value="InterPro"/>
</dbReference>